<dbReference type="PROSITE" id="PS50405">
    <property type="entry name" value="GST_CTER"/>
    <property type="match status" value="1"/>
</dbReference>
<evidence type="ECO:0000313" key="3">
    <source>
        <dbReference type="EMBL" id="KAK2603422.1"/>
    </source>
</evidence>
<dbReference type="AlphaFoldDB" id="A0AAJ0CUC2"/>
<reference evidence="3" key="1">
    <citation type="submission" date="2023-06" db="EMBL/GenBank/DDBJ databases">
        <title>Conoideocrella luteorostrata (Hypocreales: Clavicipitaceae), a potential biocontrol fungus for elongate hemlock scale in United States Christmas tree production areas.</title>
        <authorList>
            <person name="Barrett H."/>
            <person name="Lovett B."/>
            <person name="Macias A.M."/>
            <person name="Stajich J.E."/>
            <person name="Kasson M.T."/>
        </authorList>
    </citation>
    <scope>NUCLEOTIDE SEQUENCE</scope>
    <source>
        <strain evidence="3">ARSEF 14590</strain>
    </source>
</reference>
<dbReference type="SUPFAM" id="SSF47616">
    <property type="entry name" value="GST C-terminal domain-like"/>
    <property type="match status" value="1"/>
</dbReference>
<dbReference type="GO" id="GO:0005737">
    <property type="term" value="C:cytoplasm"/>
    <property type="evidence" value="ECO:0007669"/>
    <property type="project" value="TreeGrafter"/>
</dbReference>
<evidence type="ECO:0000256" key="1">
    <source>
        <dbReference type="ARBA" id="ARBA00007409"/>
    </source>
</evidence>
<dbReference type="PANTHER" id="PTHR43986:SF1">
    <property type="entry name" value="ELONGATION FACTOR 1-GAMMA"/>
    <property type="match status" value="1"/>
</dbReference>
<dbReference type="InterPro" id="IPR036282">
    <property type="entry name" value="Glutathione-S-Trfase_C_sf"/>
</dbReference>
<organism evidence="3 4">
    <name type="scientific">Conoideocrella luteorostrata</name>
    <dbReference type="NCBI Taxonomy" id="1105319"/>
    <lineage>
        <taxon>Eukaryota</taxon>
        <taxon>Fungi</taxon>
        <taxon>Dikarya</taxon>
        <taxon>Ascomycota</taxon>
        <taxon>Pezizomycotina</taxon>
        <taxon>Sordariomycetes</taxon>
        <taxon>Hypocreomycetidae</taxon>
        <taxon>Hypocreales</taxon>
        <taxon>Clavicipitaceae</taxon>
        <taxon>Conoideocrella</taxon>
    </lineage>
</organism>
<accession>A0AAJ0CUC2</accession>
<dbReference type="EMBL" id="JASWJB010000064">
    <property type="protein sequence ID" value="KAK2603422.1"/>
    <property type="molecule type" value="Genomic_DNA"/>
</dbReference>
<comment type="caution">
    <text evidence="3">The sequence shown here is derived from an EMBL/GenBank/DDBJ whole genome shotgun (WGS) entry which is preliminary data.</text>
</comment>
<dbReference type="InterPro" id="IPR050802">
    <property type="entry name" value="EF-GSTs"/>
</dbReference>
<evidence type="ECO:0000259" key="2">
    <source>
        <dbReference type="PROSITE" id="PS50405"/>
    </source>
</evidence>
<sequence length="238" mass="26886">MALKVYGYDVGSPPNQSLASGYLTFTQGNPRTRIVRSIAAAQGIEIELSESIPRQNINRDFLISRFPRSRGKIPVLEGHAVTLTEYLAKLKPSNLLGDGSVEQEAEVLSWVNWANQELLMIMSRWFLPLIPGLARPAPYNKAAVETGKEATIAILDIHEKMMQRKEYLVGDHITLADIFVAIYLSRGMERVLDAEWRARHPESMRHFNMVANWGPVKQAVPHFTFIEKESPNVDPYSQ</sequence>
<dbReference type="CDD" id="cd03181">
    <property type="entry name" value="GST_C_EF1Bgamma_like"/>
    <property type="match status" value="1"/>
</dbReference>
<dbReference type="GO" id="GO:0005634">
    <property type="term" value="C:nucleus"/>
    <property type="evidence" value="ECO:0007669"/>
    <property type="project" value="TreeGrafter"/>
</dbReference>
<name>A0AAJ0CUC2_9HYPO</name>
<comment type="similarity">
    <text evidence="1">Belongs to the GST superfamily.</text>
</comment>
<dbReference type="InterPro" id="IPR010987">
    <property type="entry name" value="Glutathione-S-Trfase_C-like"/>
</dbReference>
<dbReference type="InterPro" id="IPR004046">
    <property type="entry name" value="GST_C"/>
</dbReference>
<keyword evidence="4" id="KW-1185">Reference proteome</keyword>
<gene>
    <name evidence="3" type="ORF">QQS21_004372</name>
</gene>
<protein>
    <recommendedName>
        <fullName evidence="2">GST C-terminal domain-containing protein</fullName>
    </recommendedName>
</protein>
<proteinExistence type="inferred from homology"/>
<dbReference type="Proteomes" id="UP001251528">
    <property type="component" value="Unassembled WGS sequence"/>
</dbReference>
<dbReference type="Gene3D" id="1.20.1050.10">
    <property type="match status" value="1"/>
</dbReference>
<dbReference type="GO" id="GO:0006414">
    <property type="term" value="P:translational elongation"/>
    <property type="evidence" value="ECO:0007669"/>
    <property type="project" value="TreeGrafter"/>
</dbReference>
<evidence type="ECO:0000313" key="4">
    <source>
        <dbReference type="Proteomes" id="UP001251528"/>
    </source>
</evidence>
<dbReference type="PANTHER" id="PTHR43986">
    <property type="entry name" value="ELONGATION FACTOR 1-GAMMA"/>
    <property type="match status" value="1"/>
</dbReference>
<dbReference type="Pfam" id="PF00043">
    <property type="entry name" value="GST_C"/>
    <property type="match status" value="1"/>
</dbReference>
<feature type="domain" description="GST C-terminal" evidence="2">
    <location>
        <begin position="100"/>
        <end position="232"/>
    </location>
</feature>